<name>A0AAN9N063_PHACN</name>
<dbReference type="AlphaFoldDB" id="A0AAN9N063"/>
<evidence type="ECO:0000313" key="1">
    <source>
        <dbReference type="EMBL" id="KAK7364285.1"/>
    </source>
</evidence>
<comment type="caution">
    <text evidence="1">The sequence shown here is derived from an EMBL/GenBank/DDBJ whole genome shotgun (WGS) entry which is preliminary data.</text>
</comment>
<protein>
    <submittedName>
        <fullName evidence="1">Uncharacterized protein</fullName>
    </submittedName>
</protein>
<proteinExistence type="predicted"/>
<keyword evidence="2" id="KW-1185">Reference proteome</keyword>
<reference evidence="1 2" key="1">
    <citation type="submission" date="2024-01" db="EMBL/GenBank/DDBJ databases">
        <title>The genomes of 5 underutilized Papilionoideae crops provide insights into root nodulation and disease resistanc.</title>
        <authorList>
            <person name="Jiang F."/>
        </authorList>
    </citation>
    <scope>NUCLEOTIDE SEQUENCE [LARGE SCALE GENOMIC DNA]</scope>
    <source>
        <strain evidence="1">JINMINGXINNONG_FW02</strain>
        <tissue evidence="1">Leaves</tissue>
    </source>
</reference>
<accession>A0AAN9N063</accession>
<dbReference type="EMBL" id="JAYMYR010000005">
    <property type="protein sequence ID" value="KAK7364285.1"/>
    <property type="molecule type" value="Genomic_DNA"/>
</dbReference>
<gene>
    <name evidence="1" type="ORF">VNO80_12824</name>
</gene>
<organism evidence="1 2">
    <name type="scientific">Phaseolus coccineus</name>
    <name type="common">Scarlet runner bean</name>
    <name type="synonym">Phaseolus multiflorus</name>
    <dbReference type="NCBI Taxonomy" id="3886"/>
    <lineage>
        <taxon>Eukaryota</taxon>
        <taxon>Viridiplantae</taxon>
        <taxon>Streptophyta</taxon>
        <taxon>Embryophyta</taxon>
        <taxon>Tracheophyta</taxon>
        <taxon>Spermatophyta</taxon>
        <taxon>Magnoliopsida</taxon>
        <taxon>eudicotyledons</taxon>
        <taxon>Gunneridae</taxon>
        <taxon>Pentapetalae</taxon>
        <taxon>rosids</taxon>
        <taxon>fabids</taxon>
        <taxon>Fabales</taxon>
        <taxon>Fabaceae</taxon>
        <taxon>Papilionoideae</taxon>
        <taxon>50 kb inversion clade</taxon>
        <taxon>NPAAA clade</taxon>
        <taxon>indigoferoid/millettioid clade</taxon>
        <taxon>Phaseoleae</taxon>
        <taxon>Phaseolus</taxon>
    </lineage>
</organism>
<evidence type="ECO:0000313" key="2">
    <source>
        <dbReference type="Proteomes" id="UP001374584"/>
    </source>
</evidence>
<sequence length="99" mass="11132">MEEGIHLTELEVGVGVRGEPSISKRQNQTKQQQSWCYCYCCECLFVLSLQEVPVWSPWLLSLPFSSTTAPTASSVLFLVSPHTHSFPLFDLSFSPQPIK</sequence>
<dbReference type="Proteomes" id="UP001374584">
    <property type="component" value="Unassembled WGS sequence"/>
</dbReference>